<dbReference type="AlphaFoldDB" id="A0AAF1AVA3"/>
<evidence type="ECO:0000256" key="1">
    <source>
        <dbReference type="SAM" id="Phobius"/>
    </source>
</evidence>
<dbReference type="PANTHER" id="PTHR33128">
    <property type="entry name" value="OS05G0103400 PROTEIN"/>
    <property type="match status" value="1"/>
</dbReference>
<evidence type="ECO:0000313" key="3">
    <source>
        <dbReference type="Proteomes" id="UP000077755"/>
    </source>
</evidence>
<evidence type="ECO:0000313" key="2">
    <source>
        <dbReference type="EMBL" id="WOG93525.1"/>
    </source>
</evidence>
<sequence>MTDWGPVVVAVVMFIVLSPGLLFQLPARNRVMEFGNMYTSGISILVHAVLYFCIYTILIVAIGIHIRTQ</sequence>
<dbReference type="EMBL" id="CP093345">
    <property type="protein sequence ID" value="WOG93525.1"/>
    <property type="molecule type" value="Genomic_DNA"/>
</dbReference>
<dbReference type="Proteomes" id="UP000077755">
    <property type="component" value="Chromosome 3"/>
</dbReference>
<dbReference type="InterPro" id="IPR021775">
    <property type="entry name" value="DUF3339"/>
</dbReference>
<proteinExistence type="predicted"/>
<keyword evidence="3" id="KW-1185">Reference proteome</keyword>
<gene>
    <name evidence="2" type="ORF">DCAR_0312811</name>
</gene>
<protein>
    <recommendedName>
        <fullName evidence="4">Transmembrane protein</fullName>
    </recommendedName>
</protein>
<dbReference type="Pfam" id="PF11820">
    <property type="entry name" value="DUF3339"/>
    <property type="match status" value="1"/>
</dbReference>
<accession>A0AAF1AVA3</accession>
<reference evidence="2" key="1">
    <citation type="journal article" date="2016" name="Nat. Genet.">
        <title>A high-quality carrot genome assembly provides new insights into carotenoid accumulation and asterid genome evolution.</title>
        <authorList>
            <person name="Iorizzo M."/>
            <person name="Ellison S."/>
            <person name="Senalik D."/>
            <person name="Zeng P."/>
            <person name="Satapoomin P."/>
            <person name="Huang J."/>
            <person name="Bowman M."/>
            <person name="Iovene M."/>
            <person name="Sanseverino W."/>
            <person name="Cavagnaro P."/>
            <person name="Yildiz M."/>
            <person name="Macko-Podgorni A."/>
            <person name="Moranska E."/>
            <person name="Grzebelus E."/>
            <person name="Grzebelus D."/>
            <person name="Ashrafi H."/>
            <person name="Zheng Z."/>
            <person name="Cheng S."/>
            <person name="Spooner D."/>
            <person name="Van Deynze A."/>
            <person name="Simon P."/>
        </authorList>
    </citation>
    <scope>NUCLEOTIDE SEQUENCE</scope>
    <source>
        <tissue evidence="2">Leaf</tissue>
    </source>
</reference>
<reference evidence="2" key="2">
    <citation type="submission" date="2022-03" db="EMBL/GenBank/DDBJ databases">
        <title>Draft title - Genomic analysis of global carrot germplasm unveils the trajectory of domestication and the origin of high carotenoid orange carrot.</title>
        <authorList>
            <person name="Iorizzo M."/>
            <person name="Ellison S."/>
            <person name="Senalik D."/>
            <person name="Macko-Podgorni A."/>
            <person name="Grzebelus D."/>
            <person name="Bostan H."/>
            <person name="Rolling W."/>
            <person name="Curaba J."/>
            <person name="Simon P."/>
        </authorList>
    </citation>
    <scope>NUCLEOTIDE SEQUENCE</scope>
    <source>
        <tissue evidence="2">Leaf</tissue>
    </source>
</reference>
<keyword evidence="1" id="KW-0472">Membrane</keyword>
<evidence type="ECO:0008006" key="4">
    <source>
        <dbReference type="Google" id="ProtNLM"/>
    </source>
</evidence>
<dbReference type="PANTHER" id="PTHR33128:SF47">
    <property type="entry name" value="GPI-ANCHORED-LIKE PROTEIN (DUF 3339)"/>
    <property type="match status" value="1"/>
</dbReference>
<dbReference type="KEGG" id="dcr:108213294"/>
<name>A0AAF1AVA3_DAUCS</name>
<keyword evidence="1" id="KW-0812">Transmembrane</keyword>
<keyword evidence="1" id="KW-1133">Transmembrane helix</keyword>
<organism evidence="2 3">
    <name type="scientific">Daucus carota subsp. sativus</name>
    <name type="common">Carrot</name>
    <dbReference type="NCBI Taxonomy" id="79200"/>
    <lineage>
        <taxon>Eukaryota</taxon>
        <taxon>Viridiplantae</taxon>
        <taxon>Streptophyta</taxon>
        <taxon>Embryophyta</taxon>
        <taxon>Tracheophyta</taxon>
        <taxon>Spermatophyta</taxon>
        <taxon>Magnoliopsida</taxon>
        <taxon>eudicotyledons</taxon>
        <taxon>Gunneridae</taxon>
        <taxon>Pentapetalae</taxon>
        <taxon>asterids</taxon>
        <taxon>campanulids</taxon>
        <taxon>Apiales</taxon>
        <taxon>Apiaceae</taxon>
        <taxon>Apioideae</taxon>
        <taxon>Scandiceae</taxon>
        <taxon>Daucinae</taxon>
        <taxon>Daucus</taxon>
        <taxon>Daucus sect. Daucus</taxon>
    </lineage>
</organism>
<feature type="transmembrane region" description="Helical" evidence="1">
    <location>
        <begin position="6"/>
        <end position="23"/>
    </location>
</feature>
<feature type="transmembrane region" description="Helical" evidence="1">
    <location>
        <begin position="44"/>
        <end position="66"/>
    </location>
</feature>